<name>A0AAD3SSV3_NEPGR</name>
<proteinExistence type="predicted"/>
<sequence>MSRRGIRLLQQRQSFFSASMNFFAYRVAIFLFCIGSLLAIQPKKVSGLTSKDLSLRRRFHTVEEMSKNLHTSRRPGMTTTATAPSLQIEFDQLSKRAVRRGPDPIHNRC</sequence>
<protein>
    <submittedName>
        <fullName evidence="1">Uncharacterized protein</fullName>
    </submittedName>
</protein>
<dbReference type="InterPro" id="IPR038821">
    <property type="entry name" value="CLE45-like"/>
</dbReference>
<evidence type="ECO:0000313" key="1">
    <source>
        <dbReference type="EMBL" id="GMH16973.1"/>
    </source>
</evidence>
<keyword evidence="2" id="KW-1185">Reference proteome</keyword>
<dbReference type="Proteomes" id="UP001279734">
    <property type="component" value="Unassembled WGS sequence"/>
</dbReference>
<comment type="caution">
    <text evidence="1">The sequence shown here is derived from an EMBL/GenBank/DDBJ whole genome shotgun (WGS) entry which is preliminary data.</text>
</comment>
<organism evidence="1 2">
    <name type="scientific">Nepenthes gracilis</name>
    <name type="common">Slender pitcher plant</name>
    <dbReference type="NCBI Taxonomy" id="150966"/>
    <lineage>
        <taxon>Eukaryota</taxon>
        <taxon>Viridiplantae</taxon>
        <taxon>Streptophyta</taxon>
        <taxon>Embryophyta</taxon>
        <taxon>Tracheophyta</taxon>
        <taxon>Spermatophyta</taxon>
        <taxon>Magnoliopsida</taxon>
        <taxon>eudicotyledons</taxon>
        <taxon>Gunneridae</taxon>
        <taxon>Pentapetalae</taxon>
        <taxon>Caryophyllales</taxon>
        <taxon>Nepenthaceae</taxon>
        <taxon>Nepenthes</taxon>
    </lineage>
</organism>
<accession>A0AAD3SSV3</accession>
<evidence type="ECO:0000313" key="2">
    <source>
        <dbReference type="Proteomes" id="UP001279734"/>
    </source>
</evidence>
<dbReference type="PANTHER" id="PTHR36726:SF4">
    <property type="entry name" value="CLAVATA3_ESR (CLE)-RELATED PROTEIN 45"/>
    <property type="match status" value="1"/>
</dbReference>
<gene>
    <name evidence="1" type="ORF">Nepgr_018814</name>
</gene>
<dbReference type="EMBL" id="BSYO01000017">
    <property type="protein sequence ID" value="GMH16973.1"/>
    <property type="molecule type" value="Genomic_DNA"/>
</dbReference>
<reference evidence="1" key="1">
    <citation type="submission" date="2023-05" db="EMBL/GenBank/DDBJ databases">
        <title>Nepenthes gracilis genome sequencing.</title>
        <authorList>
            <person name="Fukushima K."/>
        </authorList>
    </citation>
    <scope>NUCLEOTIDE SEQUENCE</scope>
    <source>
        <strain evidence="1">SING2019-196</strain>
    </source>
</reference>
<dbReference type="PANTHER" id="PTHR36726">
    <property type="entry name" value="CLAVATA3/ESR (CLE)-RELATED PROTEIN 45"/>
    <property type="match status" value="1"/>
</dbReference>
<dbReference type="AlphaFoldDB" id="A0AAD3SSV3"/>